<comment type="caution">
    <text evidence="2">The sequence shown here is derived from an EMBL/GenBank/DDBJ whole genome shotgun (WGS) entry which is preliminary data.</text>
</comment>
<sequence length="104" mass="10771">AENACWGSAGRRPLLLGAGLAATVLVLIGSELACRRLSRLRLTGEVPGPASAALPLVATSGSLLWIVATVCGCYAMHRSLMDPEVPFPQISELAVGPDAAKLLY</sequence>
<keyword evidence="1" id="KW-1133">Transmembrane helix</keyword>
<dbReference type="AlphaFoldDB" id="A0A812WVN4"/>
<gene>
    <name evidence="2" type="ORF">SNEC2469_LOCUS20158</name>
</gene>
<feature type="transmembrane region" description="Helical" evidence="1">
    <location>
        <begin position="14"/>
        <end position="34"/>
    </location>
</feature>
<dbReference type="EMBL" id="CAJNJA010034908">
    <property type="protein sequence ID" value="CAE7699719.1"/>
    <property type="molecule type" value="Genomic_DNA"/>
</dbReference>
<dbReference type="Proteomes" id="UP000601435">
    <property type="component" value="Unassembled WGS sequence"/>
</dbReference>
<keyword evidence="3" id="KW-1185">Reference proteome</keyword>
<feature type="non-terminal residue" evidence="2">
    <location>
        <position position="1"/>
    </location>
</feature>
<protein>
    <submittedName>
        <fullName evidence="2">Uncharacterized protein</fullName>
    </submittedName>
</protein>
<evidence type="ECO:0000313" key="3">
    <source>
        <dbReference type="Proteomes" id="UP000601435"/>
    </source>
</evidence>
<evidence type="ECO:0000313" key="2">
    <source>
        <dbReference type="EMBL" id="CAE7699719.1"/>
    </source>
</evidence>
<feature type="non-terminal residue" evidence="2">
    <location>
        <position position="104"/>
    </location>
</feature>
<organism evidence="2 3">
    <name type="scientific">Symbiodinium necroappetens</name>
    <dbReference type="NCBI Taxonomy" id="1628268"/>
    <lineage>
        <taxon>Eukaryota</taxon>
        <taxon>Sar</taxon>
        <taxon>Alveolata</taxon>
        <taxon>Dinophyceae</taxon>
        <taxon>Suessiales</taxon>
        <taxon>Symbiodiniaceae</taxon>
        <taxon>Symbiodinium</taxon>
    </lineage>
</organism>
<reference evidence="2" key="1">
    <citation type="submission" date="2021-02" db="EMBL/GenBank/DDBJ databases">
        <authorList>
            <person name="Dougan E. K."/>
            <person name="Rhodes N."/>
            <person name="Thang M."/>
            <person name="Chan C."/>
        </authorList>
    </citation>
    <scope>NUCLEOTIDE SEQUENCE</scope>
</reference>
<accession>A0A812WVN4</accession>
<dbReference type="OrthoDB" id="418947at2759"/>
<keyword evidence="1" id="KW-0472">Membrane</keyword>
<name>A0A812WVN4_9DINO</name>
<proteinExistence type="predicted"/>
<evidence type="ECO:0000256" key="1">
    <source>
        <dbReference type="SAM" id="Phobius"/>
    </source>
</evidence>
<feature type="transmembrane region" description="Helical" evidence="1">
    <location>
        <begin position="54"/>
        <end position="77"/>
    </location>
</feature>
<keyword evidence="1" id="KW-0812">Transmembrane</keyword>